<name>A0ABV4VH64_9GAMM</name>
<evidence type="ECO:0000313" key="2">
    <source>
        <dbReference type="Proteomes" id="UP001576708"/>
    </source>
</evidence>
<evidence type="ECO:0008006" key="3">
    <source>
        <dbReference type="Google" id="ProtNLM"/>
    </source>
</evidence>
<protein>
    <recommendedName>
        <fullName evidence="3">STAS domain-containing protein</fullName>
    </recommendedName>
</protein>
<accession>A0ABV4VH64</accession>
<dbReference type="RefSeq" id="WP_342201212.1">
    <property type="nucleotide sequence ID" value="NZ_JBCATE010000002.1"/>
</dbReference>
<gene>
    <name evidence="1" type="ORF">ACE02W_07330</name>
</gene>
<dbReference type="EMBL" id="JBHFGU010000002">
    <property type="protein sequence ID" value="MFB2619607.1"/>
    <property type="molecule type" value="Genomic_DNA"/>
</dbReference>
<reference evidence="1 2" key="1">
    <citation type="submission" date="2024-09" db="EMBL/GenBank/DDBJ databases">
        <authorList>
            <person name="Zhang Y."/>
        </authorList>
    </citation>
    <scope>NUCLEOTIDE SEQUENCE [LARGE SCALE GENOMIC DNA]</scope>
    <source>
        <strain evidence="1 2">ZJ318</strain>
    </source>
</reference>
<sequence>MASPLSDIPFYFNPSYLADGRVQIESPQHLCVYLINQSSIDTVKKTLNFFTIISNVCLVKGRELHIDFSKLQFFSAAASVLLFAEITRVQLVTNNHDVITFTLPESGPVLRLFRNSGLNKAISAGADRKLNSLFNDNNPYQSGKDPNKFLIPAIMHLNDQGLEWSRPQSRIISKGIQEAMLNVLHHAYENIPDNKSGIGQRWWQLSLLDKEEKTVTFIIYDKGMSIPKSIAEKLPANISTDAEAIEFAFQKGVTRCINEPTRGKGSEDIKDVTTVKDNSKLLVYSGNGMYYIDREGGETLKLTLPANINGTMIEWLIPYE</sequence>
<keyword evidence="2" id="KW-1185">Reference proteome</keyword>
<proteinExistence type="predicted"/>
<comment type="caution">
    <text evidence="1">The sequence shown here is derived from an EMBL/GenBank/DDBJ whole genome shotgun (WGS) entry which is preliminary data.</text>
</comment>
<organism evidence="1 2">
    <name type="scientific">Shewanella mangrovisoli</name>
    <dbReference type="NCBI Taxonomy" id="2864211"/>
    <lineage>
        <taxon>Bacteria</taxon>
        <taxon>Pseudomonadati</taxon>
        <taxon>Pseudomonadota</taxon>
        <taxon>Gammaproteobacteria</taxon>
        <taxon>Alteromonadales</taxon>
        <taxon>Shewanellaceae</taxon>
        <taxon>Shewanella</taxon>
    </lineage>
</organism>
<evidence type="ECO:0000313" key="1">
    <source>
        <dbReference type="EMBL" id="MFB2619607.1"/>
    </source>
</evidence>
<dbReference type="Proteomes" id="UP001576708">
    <property type="component" value="Unassembled WGS sequence"/>
</dbReference>